<dbReference type="Proteomes" id="UP000269154">
    <property type="component" value="Unassembled WGS sequence"/>
</dbReference>
<sequence length="123" mass="13759">MGSYASSFKRIKSSRSSELPVGWDGDLRSGSVRTGLFAISMRPREKKIPYFRSLLIAEVLKSAVPPEEACLITEMTAPPTYLIRKGSLGIIVILLISYKLFRELLYQLRVMSGKSVVYEPSTI</sequence>
<name>A0A3N6QPS0_9CYAN</name>
<organism evidence="1 2">
    <name type="scientific">Okeania hirsuta</name>
    <dbReference type="NCBI Taxonomy" id="1458930"/>
    <lineage>
        <taxon>Bacteria</taxon>
        <taxon>Bacillati</taxon>
        <taxon>Cyanobacteriota</taxon>
        <taxon>Cyanophyceae</taxon>
        <taxon>Oscillatoriophycideae</taxon>
        <taxon>Oscillatoriales</taxon>
        <taxon>Microcoleaceae</taxon>
        <taxon>Okeania</taxon>
    </lineage>
</organism>
<keyword evidence="2" id="KW-1185">Reference proteome</keyword>
<dbReference type="AlphaFoldDB" id="A0A3N6QPS0"/>
<accession>A0A3N6QPS0</accession>
<reference evidence="1 2" key="1">
    <citation type="journal article" date="2018" name="ACS Chem. Biol.">
        <title>Ketoreductase domain dysfunction expands chemodiversity: malyngamide biosynthesis in the cyanobacterium Okeania hirsuta.</title>
        <authorList>
            <person name="Moss N.A."/>
            <person name="Leao T."/>
            <person name="Rankin M."/>
            <person name="McCullough T.M."/>
            <person name="Qu P."/>
            <person name="Korobeynikov A."/>
            <person name="Smith J.L."/>
            <person name="Gerwick L."/>
            <person name="Gerwick W.H."/>
        </authorList>
    </citation>
    <scope>NUCLEOTIDE SEQUENCE [LARGE SCALE GENOMIC DNA]</scope>
    <source>
        <strain evidence="1 2">PAB10Feb10-1</strain>
    </source>
</reference>
<protein>
    <submittedName>
        <fullName evidence="1">Uncharacterized protein</fullName>
    </submittedName>
</protein>
<gene>
    <name evidence="1" type="ORF">D5R40_11920</name>
</gene>
<proteinExistence type="predicted"/>
<evidence type="ECO:0000313" key="1">
    <source>
        <dbReference type="EMBL" id="RQH44260.1"/>
    </source>
</evidence>
<dbReference type="EMBL" id="RCBY01000054">
    <property type="protein sequence ID" value="RQH44260.1"/>
    <property type="molecule type" value="Genomic_DNA"/>
</dbReference>
<comment type="caution">
    <text evidence="1">The sequence shown here is derived from an EMBL/GenBank/DDBJ whole genome shotgun (WGS) entry which is preliminary data.</text>
</comment>
<evidence type="ECO:0000313" key="2">
    <source>
        <dbReference type="Proteomes" id="UP000269154"/>
    </source>
</evidence>